<proteinExistence type="predicted"/>
<gene>
    <name evidence="3" type="primary">LOC111123614</name>
    <name evidence="4" type="synonym">LOC111123615</name>
</gene>
<feature type="region of interest" description="Disordered" evidence="1">
    <location>
        <begin position="1"/>
        <end position="27"/>
    </location>
</feature>
<sequence>MTSFRVLVQQGSTLTNDPAKGAHQVPPDGQCIIQDVRMFWYSKDAPFRMTLQQEHTKDQDRMMKQTDGPANKEHQGSTDEPSSFQSNRSDDETDGWPSKQRTPRIH</sequence>
<evidence type="ECO:0000256" key="1">
    <source>
        <dbReference type="SAM" id="MobiDB-lite"/>
    </source>
</evidence>
<evidence type="ECO:0000313" key="3">
    <source>
        <dbReference type="RefSeq" id="XP_022321772.1"/>
    </source>
</evidence>
<dbReference type="KEGG" id="cvn:111123614"/>
<dbReference type="AlphaFoldDB" id="A0A8B8D0V7"/>
<accession>A0A8B8D0V7</accession>
<dbReference type="GeneID" id="111123614"/>
<dbReference type="RefSeq" id="XP_022321774.1">
    <property type="nucleotide sequence ID" value="XM_022466066.1"/>
</dbReference>
<feature type="compositionally biased region" description="Polar residues" evidence="1">
    <location>
        <begin position="1"/>
        <end position="16"/>
    </location>
</feature>
<feature type="compositionally biased region" description="Basic and acidic residues" evidence="1">
    <location>
        <begin position="54"/>
        <end position="77"/>
    </location>
</feature>
<name>A0A8B8D0V7_CRAVI</name>
<feature type="compositionally biased region" description="Polar residues" evidence="1">
    <location>
        <begin position="78"/>
        <end position="87"/>
    </location>
</feature>
<protein>
    <submittedName>
        <fullName evidence="3">Uncharacterized protein LOC111123614</fullName>
    </submittedName>
    <submittedName>
        <fullName evidence="4">Uncharacterized protein LOC111123615</fullName>
    </submittedName>
</protein>
<keyword evidence="2" id="KW-1185">Reference proteome</keyword>
<dbReference type="RefSeq" id="XP_022321772.1">
    <property type="nucleotide sequence ID" value="XM_022466064.1"/>
</dbReference>
<evidence type="ECO:0000313" key="2">
    <source>
        <dbReference type="Proteomes" id="UP000694844"/>
    </source>
</evidence>
<organism evidence="2 3">
    <name type="scientific">Crassostrea virginica</name>
    <name type="common">Eastern oyster</name>
    <dbReference type="NCBI Taxonomy" id="6565"/>
    <lineage>
        <taxon>Eukaryota</taxon>
        <taxon>Metazoa</taxon>
        <taxon>Spiralia</taxon>
        <taxon>Lophotrochozoa</taxon>
        <taxon>Mollusca</taxon>
        <taxon>Bivalvia</taxon>
        <taxon>Autobranchia</taxon>
        <taxon>Pteriomorphia</taxon>
        <taxon>Ostreida</taxon>
        <taxon>Ostreoidea</taxon>
        <taxon>Ostreidae</taxon>
        <taxon>Crassostrea</taxon>
    </lineage>
</organism>
<reference evidence="3 4" key="1">
    <citation type="submission" date="2025-04" db="UniProtKB">
        <authorList>
            <consortium name="RefSeq"/>
        </authorList>
    </citation>
    <scope>IDENTIFICATION</scope>
    <source>
        <tissue evidence="3 4">Whole sample</tissue>
    </source>
</reference>
<feature type="region of interest" description="Disordered" evidence="1">
    <location>
        <begin position="50"/>
        <end position="106"/>
    </location>
</feature>
<evidence type="ECO:0000313" key="4">
    <source>
        <dbReference type="RefSeq" id="XP_022321774.1"/>
    </source>
</evidence>
<dbReference type="Proteomes" id="UP000694844">
    <property type="component" value="Chromosome 3"/>
</dbReference>
<dbReference type="KEGG" id="cvn:111123615"/>